<proteinExistence type="predicted"/>
<dbReference type="EMBL" id="RYZI01000381">
    <property type="protein sequence ID" value="RWA05977.1"/>
    <property type="molecule type" value="Genomic_DNA"/>
</dbReference>
<feature type="transmembrane region" description="Helical" evidence="2">
    <location>
        <begin position="34"/>
        <end position="58"/>
    </location>
</feature>
<protein>
    <submittedName>
        <fullName evidence="3">Uncharacterized protein</fullName>
    </submittedName>
</protein>
<evidence type="ECO:0000313" key="3">
    <source>
        <dbReference type="EMBL" id="RWA05977.1"/>
    </source>
</evidence>
<keyword evidence="2" id="KW-1133">Transmembrane helix</keyword>
<accession>A0A439CV08</accession>
<feature type="compositionally biased region" description="Low complexity" evidence="1">
    <location>
        <begin position="181"/>
        <end position="191"/>
    </location>
</feature>
<organism evidence="3 4">
    <name type="scientific">Xylaria grammica</name>
    <dbReference type="NCBI Taxonomy" id="363999"/>
    <lineage>
        <taxon>Eukaryota</taxon>
        <taxon>Fungi</taxon>
        <taxon>Dikarya</taxon>
        <taxon>Ascomycota</taxon>
        <taxon>Pezizomycotina</taxon>
        <taxon>Sordariomycetes</taxon>
        <taxon>Xylariomycetidae</taxon>
        <taxon>Xylariales</taxon>
        <taxon>Xylariaceae</taxon>
        <taxon>Xylaria</taxon>
    </lineage>
</organism>
<gene>
    <name evidence="3" type="ORF">EKO27_g9134</name>
</gene>
<dbReference type="AlphaFoldDB" id="A0A439CV08"/>
<evidence type="ECO:0000256" key="2">
    <source>
        <dbReference type="SAM" id="Phobius"/>
    </source>
</evidence>
<feature type="region of interest" description="Disordered" evidence="1">
    <location>
        <begin position="175"/>
        <end position="226"/>
    </location>
</feature>
<name>A0A439CV08_9PEZI</name>
<feature type="transmembrane region" description="Helical" evidence="2">
    <location>
        <begin position="110"/>
        <end position="133"/>
    </location>
</feature>
<feature type="transmembrane region" description="Helical" evidence="2">
    <location>
        <begin position="70"/>
        <end position="90"/>
    </location>
</feature>
<sequence length="226" mass="23989">MNNGSSDYKREEKAMAASTITNFWYPSSCWGQELVVAVKAAMLVTTQIMVLNGLFVLAKLHRICLQTQHKLAMGMLVLGQVHGVQTLPIPSGGSSTDIAVKSYNLNRTSFIAMAAMSAIMTAVSLINGFIAIAKLCSRRRDHNSIPRHPANCEDGAAAHEALGQPVIGSNIPAANSEEELSSSTSEAMTSAGAGGTDPIAAKHPRPPQQTAPMPLERLCRNPGSIH</sequence>
<dbReference type="Proteomes" id="UP000286045">
    <property type="component" value="Unassembled WGS sequence"/>
</dbReference>
<keyword evidence="4" id="KW-1185">Reference proteome</keyword>
<comment type="caution">
    <text evidence="3">The sequence shown here is derived from an EMBL/GenBank/DDBJ whole genome shotgun (WGS) entry which is preliminary data.</text>
</comment>
<evidence type="ECO:0000256" key="1">
    <source>
        <dbReference type="SAM" id="MobiDB-lite"/>
    </source>
</evidence>
<evidence type="ECO:0000313" key="4">
    <source>
        <dbReference type="Proteomes" id="UP000286045"/>
    </source>
</evidence>
<keyword evidence="2" id="KW-0812">Transmembrane</keyword>
<keyword evidence="2" id="KW-0472">Membrane</keyword>
<reference evidence="3 4" key="1">
    <citation type="submission" date="2018-12" db="EMBL/GenBank/DDBJ databases">
        <title>Draft genome sequence of Xylaria grammica IHI A82.</title>
        <authorList>
            <person name="Buettner E."/>
            <person name="Kellner H."/>
        </authorList>
    </citation>
    <scope>NUCLEOTIDE SEQUENCE [LARGE SCALE GENOMIC DNA]</scope>
    <source>
        <strain evidence="3 4">IHI A82</strain>
    </source>
</reference>